<gene>
    <name evidence="20" type="ORF">F8C67_13115</name>
</gene>
<dbReference type="Pfam" id="PF01148">
    <property type="entry name" value="CTP_transf_1"/>
    <property type="match status" value="1"/>
</dbReference>
<evidence type="ECO:0000256" key="8">
    <source>
        <dbReference type="ARBA" id="ARBA00022475"/>
    </source>
</evidence>
<comment type="caution">
    <text evidence="20">The sequence shown here is derived from an EMBL/GenBank/DDBJ whole genome shotgun (WGS) entry which is preliminary data.</text>
</comment>
<keyword evidence="9" id="KW-0444">Lipid biosynthesis</keyword>
<dbReference type="EMBL" id="WBVO01000013">
    <property type="protein sequence ID" value="KAB2806803.1"/>
    <property type="molecule type" value="Genomic_DNA"/>
</dbReference>
<proteinExistence type="inferred from homology"/>
<feature type="transmembrane region" description="Helical" evidence="19">
    <location>
        <begin position="12"/>
        <end position="42"/>
    </location>
</feature>
<keyword evidence="12 18" id="KW-0548">Nucleotidyltransferase</keyword>
<dbReference type="RefSeq" id="WP_151668320.1">
    <property type="nucleotide sequence ID" value="NZ_WBVO01000013.1"/>
</dbReference>
<feature type="transmembrane region" description="Helical" evidence="19">
    <location>
        <begin position="178"/>
        <end position="194"/>
    </location>
</feature>
<dbReference type="OrthoDB" id="9799199at2"/>
<evidence type="ECO:0000313" key="21">
    <source>
        <dbReference type="Proteomes" id="UP000468650"/>
    </source>
</evidence>
<dbReference type="EC" id="2.7.7.41" evidence="6 18"/>
<keyword evidence="10 18" id="KW-0808">Transferase</keyword>
<evidence type="ECO:0000256" key="4">
    <source>
        <dbReference type="ARBA" id="ARBA00005189"/>
    </source>
</evidence>
<keyword evidence="21" id="KW-1185">Reference proteome</keyword>
<evidence type="ECO:0000256" key="9">
    <source>
        <dbReference type="ARBA" id="ARBA00022516"/>
    </source>
</evidence>
<keyword evidence="15 19" id="KW-0472">Membrane</keyword>
<keyword evidence="11 18" id="KW-0812">Transmembrane</keyword>
<evidence type="ECO:0000256" key="13">
    <source>
        <dbReference type="ARBA" id="ARBA00022989"/>
    </source>
</evidence>
<feature type="transmembrane region" description="Helical" evidence="19">
    <location>
        <begin position="80"/>
        <end position="97"/>
    </location>
</feature>
<dbReference type="Proteomes" id="UP000468650">
    <property type="component" value="Unassembled WGS sequence"/>
</dbReference>
<evidence type="ECO:0000256" key="10">
    <source>
        <dbReference type="ARBA" id="ARBA00022679"/>
    </source>
</evidence>
<dbReference type="PANTHER" id="PTHR46382:SF1">
    <property type="entry name" value="PHOSPHATIDATE CYTIDYLYLTRANSFERASE"/>
    <property type="match status" value="1"/>
</dbReference>
<dbReference type="InterPro" id="IPR000374">
    <property type="entry name" value="PC_trans"/>
</dbReference>
<dbReference type="PANTHER" id="PTHR46382">
    <property type="entry name" value="PHOSPHATIDATE CYTIDYLYLTRANSFERASE"/>
    <property type="match status" value="1"/>
</dbReference>
<dbReference type="GO" id="GO:0004605">
    <property type="term" value="F:phosphatidate cytidylyltransferase activity"/>
    <property type="evidence" value="ECO:0007669"/>
    <property type="project" value="UniProtKB-EC"/>
</dbReference>
<evidence type="ECO:0000256" key="19">
    <source>
        <dbReference type="SAM" id="Phobius"/>
    </source>
</evidence>
<feature type="transmembrane region" description="Helical" evidence="19">
    <location>
        <begin position="54"/>
        <end position="74"/>
    </location>
</feature>
<evidence type="ECO:0000256" key="16">
    <source>
        <dbReference type="ARBA" id="ARBA00023209"/>
    </source>
</evidence>
<comment type="similarity">
    <text evidence="5 18">Belongs to the CDS family.</text>
</comment>
<evidence type="ECO:0000256" key="12">
    <source>
        <dbReference type="ARBA" id="ARBA00022695"/>
    </source>
</evidence>
<evidence type="ECO:0000313" key="20">
    <source>
        <dbReference type="EMBL" id="KAB2806803.1"/>
    </source>
</evidence>
<dbReference type="PROSITE" id="PS01315">
    <property type="entry name" value="CDS"/>
    <property type="match status" value="1"/>
</dbReference>
<keyword evidence="16" id="KW-0594">Phospholipid biosynthesis</keyword>
<accession>A0A6N6RDG7</accession>
<sequence>MSELIKRGIFGAIYVLVIIGATSINPKLSFGLFGLFIVLGFAEYRGMFRKKFKIYWTALLLPLAMWANSTWKFFGEGDHLPTILILGIAGLLMEHVFTKGSEHSAQGLGTSLIAAFYLGIPLSLGPEIAVYSGSFDYLPLLGIFILIWTNDTFAYLVGRKLGRHSLSKRLSPKKSIEGMLGGIAFALLGGYLLSEYSSSTLNLNEWLILAMIASIGGTIGDLFESSLKRSAGVKDSGNLIPGHGGLLDRIDSFLFVAPLAWLYLSIL</sequence>
<dbReference type="GO" id="GO:0016024">
    <property type="term" value="P:CDP-diacylglycerol biosynthetic process"/>
    <property type="evidence" value="ECO:0007669"/>
    <property type="project" value="UniProtKB-UniPathway"/>
</dbReference>
<reference evidence="20 21" key="1">
    <citation type="submission" date="2019-09" db="EMBL/GenBank/DDBJ databases">
        <title>Genomes of family Cryomorphaceae.</title>
        <authorList>
            <person name="Bowman J.P."/>
        </authorList>
    </citation>
    <scope>NUCLEOTIDE SEQUENCE [LARGE SCALE GENOMIC DNA]</scope>
    <source>
        <strain evidence="20 21">LMG 25704</strain>
    </source>
</reference>
<feature type="transmembrane region" description="Helical" evidence="19">
    <location>
        <begin position="206"/>
        <end position="225"/>
    </location>
</feature>
<feature type="transmembrane region" description="Helical" evidence="19">
    <location>
        <begin position="109"/>
        <end position="131"/>
    </location>
</feature>
<dbReference type="GO" id="GO:0005886">
    <property type="term" value="C:plasma membrane"/>
    <property type="evidence" value="ECO:0007669"/>
    <property type="project" value="UniProtKB-SubCell"/>
</dbReference>
<protein>
    <recommendedName>
        <fullName evidence="7 18">Phosphatidate cytidylyltransferase</fullName>
        <ecNumber evidence="6 18">2.7.7.41</ecNumber>
    </recommendedName>
</protein>
<evidence type="ECO:0000256" key="6">
    <source>
        <dbReference type="ARBA" id="ARBA00012487"/>
    </source>
</evidence>
<evidence type="ECO:0000256" key="18">
    <source>
        <dbReference type="RuleBase" id="RU003938"/>
    </source>
</evidence>
<evidence type="ECO:0000256" key="17">
    <source>
        <dbReference type="ARBA" id="ARBA00023264"/>
    </source>
</evidence>
<evidence type="ECO:0000256" key="7">
    <source>
        <dbReference type="ARBA" id="ARBA00019373"/>
    </source>
</evidence>
<comment type="pathway">
    <text evidence="3 18">Phospholipid metabolism; CDP-diacylglycerol biosynthesis; CDP-diacylglycerol from sn-glycerol 3-phosphate: step 3/3.</text>
</comment>
<name>A0A6N6RDG7_9FLAO</name>
<evidence type="ECO:0000256" key="5">
    <source>
        <dbReference type="ARBA" id="ARBA00010185"/>
    </source>
</evidence>
<dbReference type="UniPathway" id="UPA00557">
    <property type="reaction ID" value="UER00614"/>
</dbReference>
<keyword evidence="13 19" id="KW-1133">Transmembrane helix</keyword>
<evidence type="ECO:0000256" key="15">
    <source>
        <dbReference type="ARBA" id="ARBA00023136"/>
    </source>
</evidence>
<comment type="pathway">
    <text evidence="4">Lipid metabolism.</text>
</comment>
<comment type="catalytic activity">
    <reaction evidence="1 18">
        <text>a 1,2-diacyl-sn-glycero-3-phosphate + CTP + H(+) = a CDP-1,2-diacyl-sn-glycerol + diphosphate</text>
        <dbReference type="Rhea" id="RHEA:16229"/>
        <dbReference type="ChEBI" id="CHEBI:15378"/>
        <dbReference type="ChEBI" id="CHEBI:33019"/>
        <dbReference type="ChEBI" id="CHEBI:37563"/>
        <dbReference type="ChEBI" id="CHEBI:58332"/>
        <dbReference type="ChEBI" id="CHEBI:58608"/>
        <dbReference type="EC" id="2.7.7.41"/>
    </reaction>
</comment>
<keyword evidence="14" id="KW-0443">Lipid metabolism</keyword>
<evidence type="ECO:0000256" key="2">
    <source>
        <dbReference type="ARBA" id="ARBA00004651"/>
    </source>
</evidence>
<keyword evidence="8" id="KW-1003">Cell membrane</keyword>
<organism evidence="20 21">
    <name type="scientific">Phaeocystidibacter luteus</name>
    <dbReference type="NCBI Taxonomy" id="911197"/>
    <lineage>
        <taxon>Bacteria</taxon>
        <taxon>Pseudomonadati</taxon>
        <taxon>Bacteroidota</taxon>
        <taxon>Flavobacteriia</taxon>
        <taxon>Flavobacteriales</taxon>
        <taxon>Phaeocystidibacteraceae</taxon>
        <taxon>Phaeocystidibacter</taxon>
    </lineage>
</organism>
<feature type="transmembrane region" description="Helical" evidence="19">
    <location>
        <begin position="137"/>
        <end position="157"/>
    </location>
</feature>
<dbReference type="AlphaFoldDB" id="A0A6N6RDG7"/>
<evidence type="ECO:0000256" key="14">
    <source>
        <dbReference type="ARBA" id="ARBA00023098"/>
    </source>
</evidence>
<keyword evidence="17" id="KW-1208">Phospholipid metabolism</keyword>
<evidence type="ECO:0000256" key="3">
    <source>
        <dbReference type="ARBA" id="ARBA00005119"/>
    </source>
</evidence>
<comment type="subcellular location">
    <subcellularLocation>
        <location evidence="2">Cell membrane</location>
        <topology evidence="2">Multi-pass membrane protein</topology>
    </subcellularLocation>
</comment>
<evidence type="ECO:0000256" key="1">
    <source>
        <dbReference type="ARBA" id="ARBA00001698"/>
    </source>
</evidence>
<evidence type="ECO:0000256" key="11">
    <source>
        <dbReference type="ARBA" id="ARBA00022692"/>
    </source>
</evidence>